<dbReference type="Proteomes" id="UP000032633">
    <property type="component" value="Chromosome"/>
</dbReference>
<gene>
    <name evidence="1" type="ORF">VN24_05120</name>
</gene>
<dbReference type="OrthoDB" id="2645648at2"/>
<dbReference type="AlphaFoldDB" id="A0A0D5NGP9"/>
<reference evidence="1 2" key="1">
    <citation type="journal article" date="2015" name="J. Biotechnol.">
        <title>Complete genome sequence of Paenibacillus beijingensis 7188(T) (=DSM 24997(T)), a novel rhizobacterium from jujube garden soil.</title>
        <authorList>
            <person name="Kwak Y."/>
            <person name="Shin J.H."/>
        </authorList>
    </citation>
    <scope>NUCLEOTIDE SEQUENCE [LARGE SCALE GENOMIC DNA]</scope>
    <source>
        <strain evidence="1 2">DSM 24997</strain>
    </source>
</reference>
<keyword evidence="2" id="KW-1185">Reference proteome</keyword>
<dbReference type="KEGG" id="pbj:VN24_05120"/>
<proteinExistence type="predicted"/>
<name>A0A0D5NGP9_9BACL</name>
<sequence length="310" mass="34891">MNWFDDHKEALRAVFAEAKRRIANFPEPLGGRGLAYLEAFDVFKPDTPKNYICYTLPYWLQERYPLTAEQCSRLSLANLFVMLHFFVQDDLMDVPQDEWKEQLALSALFHSELLSLFHAQFGTDSAFWTCYTKYIAGWAGAVANEQRADYFLTDRAQIAAKAAPLKLAAAGALLLTGKMSELTDLEDLIDDALVILQMADDWTDWEEDLAEGNANCLLSLIRSRLGLAPEEPLSPQIVRQHIYGGSIMTDYARFAQRRYDQLPDIASILSQLAAFRDSLSSGLLQTAADIVRKREALKLGGLNHFLSING</sequence>
<dbReference type="STRING" id="1126833.VN24_05120"/>
<dbReference type="RefSeq" id="WP_045669534.1">
    <property type="nucleotide sequence ID" value="NZ_CP011058.1"/>
</dbReference>
<protein>
    <recommendedName>
        <fullName evidence="3">Terpene synthase</fullName>
    </recommendedName>
</protein>
<evidence type="ECO:0000313" key="1">
    <source>
        <dbReference type="EMBL" id="AJY74098.1"/>
    </source>
</evidence>
<accession>A0A0D5NGP9</accession>
<dbReference type="HOGENOM" id="CLU_896715_0_0_9"/>
<organism evidence="1 2">
    <name type="scientific">Paenibacillus beijingensis</name>
    <dbReference type="NCBI Taxonomy" id="1126833"/>
    <lineage>
        <taxon>Bacteria</taxon>
        <taxon>Bacillati</taxon>
        <taxon>Bacillota</taxon>
        <taxon>Bacilli</taxon>
        <taxon>Bacillales</taxon>
        <taxon>Paenibacillaceae</taxon>
        <taxon>Paenibacillus</taxon>
    </lineage>
</organism>
<evidence type="ECO:0008006" key="3">
    <source>
        <dbReference type="Google" id="ProtNLM"/>
    </source>
</evidence>
<reference evidence="2" key="2">
    <citation type="submission" date="2015-03" db="EMBL/GenBank/DDBJ databases">
        <title>Genome sequence of Paenibacillus beijingensis strain DSM 24997T.</title>
        <authorList>
            <person name="Kwak Y."/>
            <person name="Shin J.-H."/>
        </authorList>
    </citation>
    <scope>NUCLEOTIDE SEQUENCE [LARGE SCALE GENOMIC DNA]</scope>
    <source>
        <strain evidence="2">DSM 24997</strain>
    </source>
</reference>
<evidence type="ECO:0000313" key="2">
    <source>
        <dbReference type="Proteomes" id="UP000032633"/>
    </source>
</evidence>
<dbReference type="PATRIC" id="fig|1126833.4.peg.1134"/>
<dbReference type="EMBL" id="CP011058">
    <property type="protein sequence ID" value="AJY74098.1"/>
    <property type="molecule type" value="Genomic_DNA"/>
</dbReference>